<accession>A0AAU8CVI2</accession>
<gene>
    <name evidence="3" type="ORF">ABVK50_07820</name>
</gene>
<feature type="domain" description="SpoVT-AbrB" evidence="2">
    <location>
        <begin position="35"/>
        <end position="80"/>
    </location>
</feature>
<dbReference type="AlphaFoldDB" id="A0AAU8CVI2"/>
<dbReference type="Gene3D" id="2.10.260.10">
    <property type="match status" value="1"/>
</dbReference>
<feature type="region of interest" description="Disordered" evidence="1">
    <location>
        <begin position="105"/>
        <end position="128"/>
    </location>
</feature>
<feature type="compositionally biased region" description="Basic and acidic residues" evidence="1">
    <location>
        <begin position="105"/>
        <end position="119"/>
    </location>
</feature>
<dbReference type="SMART" id="SM00966">
    <property type="entry name" value="SpoVT_AbrB"/>
    <property type="match status" value="1"/>
</dbReference>
<dbReference type="Pfam" id="PF04014">
    <property type="entry name" value="MazE_antitoxin"/>
    <property type="match status" value="1"/>
</dbReference>
<organism evidence="3">
    <name type="scientific">Mesorhizobium sp. WSM2240</name>
    <dbReference type="NCBI Taxonomy" id="3228851"/>
    <lineage>
        <taxon>Bacteria</taxon>
        <taxon>Pseudomonadati</taxon>
        <taxon>Pseudomonadota</taxon>
        <taxon>Alphaproteobacteria</taxon>
        <taxon>Hyphomicrobiales</taxon>
        <taxon>Phyllobacteriaceae</taxon>
        <taxon>Mesorhizobium</taxon>
    </lineage>
</organism>
<evidence type="ECO:0000313" key="3">
    <source>
        <dbReference type="EMBL" id="XCG50378.1"/>
    </source>
</evidence>
<dbReference type="EMBL" id="CP159253">
    <property type="protein sequence ID" value="XCG50378.1"/>
    <property type="molecule type" value="Genomic_DNA"/>
</dbReference>
<reference evidence="3" key="1">
    <citation type="submission" date="2024-06" db="EMBL/GenBank/DDBJ databases">
        <title>Mesorhizobium karijinii sp. nov., a symbiont of the iconic Swainsona formosa from arid Australia.</title>
        <authorList>
            <person name="Hill Y.J."/>
            <person name="Watkin E.L.J."/>
            <person name="O'Hara G.W."/>
            <person name="Terpolilli J."/>
            <person name="Tye M.L."/>
            <person name="Kohlmeier M.G."/>
        </authorList>
    </citation>
    <scope>NUCLEOTIDE SEQUENCE</scope>
    <source>
        <strain evidence="3">WSM2240</strain>
    </source>
</reference>
<proteinExistence type="predicted"/>
<keyword evidence="3" id="KW-0238">DNA-binding</keyword>
<dbReference type="NCBIfam" id="TIGR01439">
    <property type="entry name" value="lp_hng_hel_AbrB"/>
    <property type="match status" value="1"/>
</dbReference>
<protein>
    <submittedName>
        <fullName evidence="3">AbrB/MazE/SpoVT family DNA-binding domain-containing protein</fullName>
    </submittedName>
</protein>
<sequence length="128" mass="13909">MMPPPKKARGFAEEAAEFNHAQAVAGTASLGPVRTIVGEGGRLVIPAEMRKAMGVKPGDTLVLKVQDGELTAISQLVSIRKVQERLASYKTPGGSVVDEFLADRREEQRRSDERLDQLHAEGMAMKKP</sequence>
<dbReference type="SUPFAM" id="SSF89447">
    <property type="entry name" value="AbrB/MazE/MraZ-like"/>
    <property type="match status" value="1"/>
</dbReference>
<name>A0AAU8CVI2_9HYPH</name>
<evidence type="ECO:0000256" key="1">
    <source>
        <dbReference type="SAM" id="MobiDB-lite"/>
    </source>
</evidence>
<evidence type="ECO:0000259" key="2">
    <source>
        <dbReference type="SMART" id="SM00966"/>
    </source>
</evidence>
<dbReference type="InterPro" id="IPR007159">
    <property type="entry name" value="SpoVT-AbrB_dom"/>
</dbReference>
<dbReference type="InterPro" id="IPR037914">
    <property type="entry name" value="SpoVT-AbrB_sf"/>
</dbReference>
<dbReference type="GO" id="GO:0003677">
    <property type="term" value="F:DNA binding"/>
    <property type="evidence" value="ECO:0007669"/>
    <property type="project" value="UniProtKB-KW"/>
</dbReference>